<dbReference type="OrthoDB" id="288532at2"/>
<protein>
    <recommendedName>
        <fullName evidence="3">Sulfotransferase family protein</fullName>
    </recommendedName>
</protein>
<reference evidence="2" key="1">
    <citation type="submission" date="2016-10" db="EMBL/GenBank/DDBJ databases">
        <authorList>
            <person name="Varghese N."/>
            <person name="Submissions S."/>
        </authorList>
    </citation>
    <scope>NUCLEOTIDE SEQUENCE [LARGE SCALE GENOMIC DNA]</scope>
    <source>
        <strain evidence="2">DSM 28453</strain>
    </source>
</reference>
<dbReference type="EMBL" id="FOSZ01000002">
    <property type="protein sequence ID" value="SFK75004.1"/>
    <property type="molecule type" value="Genomic_DNA"/>
</dbReference>
<dbReference type="RefSeq" id="WP_093321409.1">
    <property type="nucleotide sequence ID" value="NZ_FOSZ01000002.1"/>
</dbReference>
<dbReference type="STRING" id="1280847.SAMN04488036_1025"/>
<dbReference type="InterPro" id="IPR027417">
    <property type="entry name" value="P-loop_NTPase"/>
</dbReference>
<name>A0A1I4C1M6_9RHOB</name>
<evidence type="ECO:0000313" key="1">
    <source>
        <dbReference type="EMBL" id="SFK75004.1"/>
    </source>
</evidence>
<proteinExistence type="predicted"/>
<gene>
    <name evidence="1" type="ORF">SAMN04488036_1025</name>
</gene>
<dbReference type="SUPFAM" id="SSF52540">
    <property type="entry name" value="P-loop containing nucleoside triphosphate hydrolases"/>
    <property type="match status" value="2"/>
</dbReference>
<dbReference type="AlphaFoldDB" id="A0A1I4C1M6"/>
<keyword evidence="2" id="KW-1185">Reference proteome</keyword>
<evidence type="ECO:0000313" key="2">
    <source>
        <dbReference type="Proteomes" id="UP000198851"/>
    </source>
</evidence>
<organism evidence="1 2">
    <name type="scientific">Shimia haliotis</name>
    <dbReference type="NCBI Taxonomy" id="1280847"/>
    <lineage>
        <taxon>Bacteria</taxon>
        <taxon>Pseudomonadati</taxon>
        <taxon>Pseudomonadota</taxon>
        <taxon>Alphaproteobacteria</taxon>
        <taxon>Rhodobacterales</taxon>
        <taxon>Roseobacteraceae</taxon>
    </lineage>
</organism>
<dbReference type="Proteomes" id="UP000198851">
    <property type="component" value="Unassembled WGS sequence"/>
</dbReference>
<evidence type="ECO:0008006" key="3">
    <source>
        <dbReference type="Google" id="ProtNLM"/>
    </source>
</evidence>
<sequence length="494" mass="55260">MIICHPLKLIFIKTKKTAGTSLEIALSKFCGPDCVITPIATEDELIRQERAGRSAQNHLNQKWPDGTTSDRVFFNHMTAPALRRLVPTSIWSEYKKITIVRDPYDAAISRYWWEGGDASGLDFGRFADLYRVMLGENDIIAPLDGTCDLDVYLRYEHLEDEIKALKIDGLWQEFSGLRAKSTQRPSKGTTVADTYAAFPSAAEMVRDECAETIARFAYPSPAKAPTGPATSQVRNKPLIFALSAGRTGTAWLAELLDQNLNIPAIHEPLHPSDFGTKMPDIRIMREFNSYGLTRHVRGFWKNKLAELPDGYAETNHTLGKCGLIESLAESDLADRATVVILRRNLVDQCASYILRDDFGHATQEWQWYLSPRYRNALVDSTAFLSRGAPGHAMWYCFEMEARYAYYKRAFQDRIRFVDAMLEPASTPKGAQTLLADLGYGGLVTLPEKTNATTSQAEALARVKEQIAPIINSVQFDADAIADTYIRGGKKLSLI</sequence>
<dbReference type="Gene3D" id="3.40.50.300">
    <property type="entry name" value="P-loop containing nucleotide triphosphate hydrolases"/>
    <property type="match status" value="2"/>
</dbReference>
<accession>A0A1I4C1M6</accession>